<comment type="function">
    <text evidence="1">May be involved in the formation or repair of [Fe-S] clusters present in iron-sulfur proteins.</text>
</comment>
<dbReference type="RefSeq" id="WP_106126264.1">
    <property type="nucleotide sequence ID" value="NZ_PVZG01000004.1"/>
</dbReference>
<protein>
    <submittedName>
        <fullName evidence="3">Fe-S cluster biogenesis protein NfuA</fullName>
    </submittedName>
</protein>
<dbReference type="OrthoDB" id="9798220at2"/>
<evidence type="ECO:0000313" key="3">
    <source>
        <dbReference type="EMBL" id="PRY30644.1"/>
    </source>
</evidence>
<comment type="caution">
    <text evidence="3">The sequence shown here is derived from an EMBL/GenBank/DDBJ whole genome shotgun (WGS) entry which is preliminary data.</text>
</comment>
<organism evidence="3 4">
    <name type="scientific">Pseudosporangium ferrugineum</name>
    <dbReference type="NCBI Taxonomy" id="439699"/>
    <lineage>
        <taxon>Bacteria</taxon>
        <taxon>Bacillati</taxon>
        <taxon>Actinomycetota</taxon>
        <taxon>Actinomycetes</taxon>
        <taxon>Micromonosporales</taxon>
        <taxon>Micromonosporaceae</taxon>
        <taxon>Pseudosporangium</taxon>
    </lineage>
</organism>
<dbReference type="InterPro" id="IPR034904">
    <property type="entry name" value="FSCA_dom_sf"/>
</dbReference>
<dbReference type="InterPro" id="IPR001075">
    <property type="entry name" value="NIF_FeS_clus_asmbl_NifU_C"/>
</dbReference>
<keyword evidence="4" id="KW-1185">Reference proteome</keyword>
<evidence type="ECO:0000256" key="1">
    <source>
        <dbReference type="ARBA" id="ARBA00049958"/>
    </source>
</evidence>
<dbReference type="SUPFAM" id="SSF117916">
    <property type="entry name" value="Fe-S cluster assembly (FSCA) domain-like"/>
    <property type="match status" value="1"/>
</dbReference>
<dbReference type="GO" id="GO:0051536">
    <property type="term" value="F:iron-sulfur cluster binding"/>
    <property type="evidence" value="ECO:0007669"/>
    <property type="project" value="InterPro"/>
</dbReference>
<dbReference type="EMBL" id="PVZG01000004">
    <property type="protein sequence ID" value="PRY30644.1"/>
    <property type="molecule type" value="Genomic_DNA"/>
</dbReference>
<dbReference type="AlphaFoldDB" id="A0A2T0SB46"/>
<proteinExistence type="predicted"/>
<dbReference type="GO" id="GO:0005506">
    <property type="term" value="F:iron ion binding"/>
    <property type="evidence" value="ECO:0007669"/>
    <property type="project" value="InterPro"/>
</dbReference>
<reference evidence="3 4" key="1">
    <citation type="submission" date="2018-03" db="EMBL/GenBank/DDBJ databases">
        <title>Genomic Encyclopedia of Archaeal and Bacterial Type Strains, Phase II (KMG-II): from individual species to whole genera.</title>
        <authorList>
            <person name="Goeker M."/>
        </authorList>
    </citation>
    <scope>NUCLEOTIDE SEQUENCE [LARGE SCALE GENOMIC DNA]</scope>
    <source>
        <strain evidence="3 4">DSM 45348</strain>
    </source>
</reference>
<evidence type="ECO:0000313" key="4">
    <source>
        <dbReference type="Proteomes" id="UP000239209"/>
    </source>
</evidence>
<name>A0A2T0SB46_9ACTN</name>
<dbReference type="Gene3D" id="3.30.300.130">
    <property type="entry name" value="Fe-S cluster assembly (FSCA)"/>
    <property type="match status" value="1"/>
</dbReference>
<accession>A0A2T0SB46</accession>
<evidence type="ECO:0000259" key="2">
    <source>
        <dbReference type="Pfam" id="PF01106"/>
    </source>
</evidence>
<dbReference type="Proteomes" id="UP000239209">
    <property type="component" value="Unassembled WGS sequence"/>
</dbReference>
<dbReference type="Pfam" id="PF01106">
    <property type="entry name" value="NifU"/>
    <property type="match status" value="1"/>
</dbReference>
<dbReference type="GO" id="GO:0016226">
    <property type="term" value="P:iron-sulfur cluster assembly"/>
    <property type="evidence" value="ECO:0007669"/>
    <property type="project" value="InterPro"/>
</dbReference>
<gene>
    <name evidence="3" type="ORF">CLV70_104196</name>
</gene>
<sequence length="160" mass="16433">MVPAGLLTVTGRLAEVPAPLAALLGDGTLAGVEAEPAAVVTRLGPGRGWAAEGPRVRTALHAALGDPGGWVAAEDAGGTDTVLRTLVQELLDGAAGQFARSHGGRIHLLEVHDGVVTVRLTGACHGCPAARVTLHQRLERELRRRCPALRAVVDASTAAR</sequence>
<feature type="domain" description="NIF system FeS cluster assembly NifU C-terminal" evidence="2">
    <location>
        <begin position="88"/>
        <end position="153"/>
    </location>
</feature>